<proteinExistence type="predicted"/>
<dbReference type="HOGENOM" id="CLU_563202_0_0_1"/>
<keyword evidence="3" id="KW-1185">Reference proteome</keyword>
<evidence type="ECO:0000313" key="3">
    <source>
        <dbReference type="Proteomes" id="UP000000759"/>
    </source>
</evidence>
<reference evidence="3" key="2">
    <citation type="submission" date="2008-08" db="EMBL/GenBank/DDBJ databases">
        <authorList>
            <consortium name="Diatom Consortium"/>
            <person name="Grigoriev I."/>
            <person name="Grimwood J."/>
            <person name="Kuo A."/>
            <person name="Otillar R.P."/>
            <person name="Salamov A."/>
            <person name="Detter J.C."/>
            <person name="Lindquist E."/>
            <person name="Shapiro H."/>
            <person name="Lucas S."/>
            <person name="Glavina del Rio T."/>
            <person name="Pitluck S."/>
            <person name="Rokhsar D."/>
            <person name="Bowler C."/>
        </authorList>
    </citation>
    <scope>GENOME REANNOTATION</scope>
    <source>
        <strain evidence="3">CCAP 1055/1</strain>
    </source>
</reference>
<evidence type="ECO:0000313" key="2">
    <source>
        <dbReference type="EMBL" id="EEC46726.1"/>
    </source>
</evidence>
<dbReference type="EMBL" id="CM000615">
    <property type="protein sequence ID" value="EEC46726.1"/>
    <property type="molecule type" value="Genomic_DNA"/>
</dbReference>
<evidence type="ECO:0000256" key="1">
    <source>
        <dbReference type="SAM" id="Phobius"/>
    </source>
</evidence>
<accession>B7G3X0</accession>
<dbReference type="GeneID" id="7202330"/>
<gene>
    <name evidence="2" type="ORF">PHATRDRAFT_47298</name>
</gene>
<reference evidence="2 3" key="1">
    <citation type="journal article" date="2008" name="Nature">
        <title>The Phaeodactylum genome reveals the evolutionary history of diatom genomes.</title>
        <authorList>
            <person name="Bowler C."/>
            <person name="Allen A.E."/>
            <person name="Badger J.H."/>
            <person name="Grimwood J."/>
            <person name="Jabbari K."/>
            <person name="Kuo A."/>
            <person name="Maheswari U."/>
            <person name="Martens C."/>
            <person name="Maumus F."/>
            <person name="Otillar R.P."/>
            <person name="Rayko E."/>
            <person name="Salamov A."/>
            <person name="Vandepoele K."/>
            <person name="Beszteri B."/>
            <person name="Gruber A."/>
            <person name="Heijde M."/>
            <person name="Katinka M."/>
            <person name="Mock T."/>
            <person name="Valentin K."/>
            <person name="Verret F."/>
            <person name="Berges J.A."/>
            <person name="Brownlee C."/>
            <person name="Cadoret J.P."/>
            <person name="Chiovitti A."/>
            <person name="Choi C.J."/>
            <person name="Coesel S."/>
            <person name="De Martino A."/>
            <person name="Detter J.C."/>
            <person name="Durkin C."/>
            <person name="Falciatore A."/>
            <person name="Fournet J."/>
            <person name="Haruta M."/>
            <person name="Huysman M.J."/>
            <person name="Jenkins B.D."/>
            <person name="Jiroutova K."/>
            <person name="Jorgensen R.E."/>
            <person name="Joubert Y."/>
            <person name="Kaplan A."/>
            <person name="Kroger N."/>
            <person name="Kroth P.G."/>
            <person name="La Roche J."/>
            <person name="Lindquist E."/>
            <person name="Lommer M."/>
            <person name="Martin-Jezequel V."/>
            <person name="Lopez P.J."/>
            <person name="Lucas S."/>
            <person name="Mangogna M."/>
            <person name="McGinnis K."/>
            <person name="Medlin L.K."/>
            <person name="Montsant A."/>
            <person name="Oudot-Le Secq M.P."/>
            <person name="Napoli C."/>
            <person name="Obornik M."/>
            <person name="Parker M.S."/>
            <person name="Petit J.L."/>
            <person name="Porcel B.M."/>
            <person name="Poulsen N."/>
            <person name="Robison M."/>
            <person name="Rychlewski L."/>
            <person name="Rynearson T.A."/>
            <person name="Schmutz J."/>
            <person name="Shapiro H."/>
            <person name="Siaut M."/>
            <person name="Stanley M."/>
            <person name="Sussman M.R."/>
            <person name="Taylor A.R."/>
            <person name="Vardi A."/>
            <person name="von Dassow P."/>
            <person name="Vyverman W."/>
            <person name="Willis A."/>
            <person name="Wyrwicz L.S."/>
            <person name="Rokhsar D.S."/>
            <person name="Weissenbach J."/>
            <person name="Armbrust E.V."/>
            <person name="Green B.R."/>
            <person name="Van de Peer Y."/>
            <person name="Grigoriev I.V."/>
        </authorList>
    </citation>
    <scope>NUCLEOTIDE SEQUENCE [LARGE SCALE GENOMIC DNA]</scope>
    <source>
        <strain evidence="2 3">CCAP 1055/1</strain>
    </source>
</reference>
<dbReference type="InParanoid" id="B7G3X0"/>
<keyword evidence="1" id="KW-1133">Transmembrane helix</keyword>
<feature type="transmembrane region" description="Helical" evidence="1">
    <location>
        <begin position="77"/>
        <end position="94"/>
    </location>
</feature>
<sequence>MILLPRPQLCGIVGKSSFWCVLFSLILAMAGSPPVIEATGLRHGPWFSSSIFYDAAEGGIIGIDFPVTIHAPQMQKFGAILVILMLCALAYRILLQYLNAMAWPAAVQRMKVQGTSGAKADPFTVTPGWTFLSQSPAYWGIENTFHCLVHLPVYVWRYIALICYYLPRDAQRRYFRGETVSDKVLWDFITDTVLMLLCDIDSSGEILTYRCEGCSKGIFTNGTRDDCMIDGTTLVLKMKNGIVLSAKTKDGPVLDGKWITRNEILADALARTEALWGHTLIHYSGERSAASIARLEVDILKPCALHTHSIHDALLHSPVGPLTKTWTPFTSWLNRMEDVANGLEGMMPHQLHRIKDPRKFKVFNYMLRAHGVVSKILLKYNLAQEINVDDFFALVIMHDLDHITGYRAFWNEVPLRPSNETSFFMFFVSMYQNCVQQQLWTPPIINPFWSMYIKDSTQPFFQELYRGLEKIDKDLAGLARFSITF</sequence>
<keyword evidence="1" id="KW-0812">Transmembrane</keyword>
<keyword evidence="1" id="KW-0472">Membrane</keyword>
<dbReference type="AlphaFoldDB" id="B7G3X0"/>
<dbReference type="PaxDb" id="2850-Phatr47298"/>
<feature type="transmembrane region" description="Helical" evidence="1">
    <location>
        <begin position="12"/>
        <end position="31"/>
    </location>
</feature>
<dbReference type="RefSeq" id="XP_002181512.1">
    <property type="nucleotide sequence ID" value="XM_002181476.1"/>
</dbReference>
<dbReference type="OrthoDB" id="10677228at2759"/>
<feature type="transmembrane region" description="Helical" evidence="1">
    <location>
        <begin position="51"/>
        <end position="70"/>
    </location>
</feature>
<protein>
    <submittedName>
        <fullName evidence="2">Uncharacterized protein</fullName>
    </submittedName>
</protein>
<dbReference type="Proteomes" id="UP000000759">
    <property type="component" value="Chromosome 13"/>
</dbReference>
<organism evidence="2 3">
    <name type="scientific">Phaeodactylum tricornutum (strain CCAP 1055/1)</name>
    <dbReference type="NCBI Taxonomy" id="556484"/>
    <lineage>
        <taxon>Eukaryota</taxon>
        <taxon>Sar</taxon>
        <taxon>Stramenopiles</taxon>
        <taxon>Ochrophyta</taxon>
        <taxon>Bacillariophyta</taxon>
        <taxon>Bacillariophyceae</taxon>
        <taxon>Bacillariophycidae</taxon>
        <taxon>Naviculales</taxon>
        <taxon>Phaeodactylaceae</taxon>
        <taxon>Phaeodactylum</taxon>
    </lineage>
</organism>
<name>B7G3X0_PHATC</name>
<dbReference type="KEGG" id="pti:PHATRDRAFT_47298"/>